<keyword evidence="1 7" id="KW-0378">Hydrolase</keyword>
<proteinExistence type="predicted"/>
<evidence type="ECO:0000313" key="7">
    <source>
        <dbReference type="EMBL" id="KFJ08305.1"/>
    </source>
</evidence>
<dbReference type="GO" id="GO:0008270">
    <property type="term" value="F:zinc ion binding"/>
    <property type="evidence" value="ECO:0007669"/>
    <property type="project" value="UniProtKB-KW"/>
</dbReference>
<dbReference type="Proteomes" id="UP000029080">
    <property type="component" value="Unassembled WGS sequence"/>
</dbReference>
<accession>A0A087EKK4</accession>
<dbReference type="SMART" id="SM00487">
    <property type="entry name" value="DEXDc"/>
    <property type="match status" value="1"/>
</dbReference>
<feature type="compositionally biased region" description="Polar residues" evidence="3">
    <location>
        <begin position="425"/>
        <end position="451"/>
    </location>
</feature>
<dbReference type="InterPro" id="IPR049730">
    <property type="entry name" value="SNF2/RAD54-like_C"/>
</dbReference>
<keyword evidence="7" id="KW-0067">ATP-binding</keyword>
<dbReference type="SUPFAM" id="SSF52540">
    <property type="entry name" value="P-loop containing nucleoside triphosphate hydrolases"/>
    <property type="match status" value="2"/>
</dbReference>
<feature type="domain" description="Helicase C-terminal" evidence="6">
    <location>
        <begin position="1206"/>
        <end position="1363"/>
    </location>
</feature>
<dbReference type="STRING" id="356829.BITS_0813"/>
<dbReference type="CDD" id="cd18793">
    <property type="entry name" value="SF2_C_SNF"/>
    <property type="match status" value="1"/>
</dbReference>
<evidence type="ECO:0000256" key="1">
    <source>
        <dbReference type="ARBA" id="ARBA00022801"/>
    </source>
</evidence>
<dbReference type="eggNOG" id="COG4715">
    <property type="taxonomic scope" value="Bacteria"/>
</dbReference>
<protein>
    <submittedName>
        <fullName evidence="7">Helicase</fullName>
        <ecNumber evidence="7">3.6.4.12</ecNumber>
    </submittedName>
</protein>
<evidence type="ECO:0000259" key="5">
    <source>
        <dbReference type="PROSITE" id="PS51192"/>
    </source>
</evidence>
<feature type="domain" description="SWIM-type" evidence="4">
    <location>
        <begin position="121"/>
        <end position="162"/>
    </location>
</feature>
<feature type="region of interest" description="Disordered" evidence="3">
    <location>
        <begin position="414"/>
        <end position="476"/>
    </location>
</feature>
<dbReference type="EC" id="3.6.4.12" evidence="7"/>
<feature type="region of interest" description="Disordered" evidence="3">
    <location>
        <begin position="1"/>
        <end position="36"/>
    </location>
</feature>
<dbReference type="Gene3D" id="3.40.50.300">
    <property type="entry name" value="P-loop containing nucleotide triphosphate hydrolases"/>
    <property type="match status" value="1"/>
</dbReference>
<keyword evidence="7" id="KW-0547">Nucleotide-binding</keyword>
<evidence type="ECO:0000259" key="6">
    <source>
        <dbReference type="PROSITE" id="PS51194"/>
    </source>
</evidence>
<keyword evidence="8" id="KW-1185">Reference proteome</keyword>
<keyword evidence="7" id="KW-0347">Helicase</keyword>
<name>A0A087EKK4_9BIFI</name>
<dbReference type="InterPro" id="IPR001650">
    <property type="entry name" value="Helicase_C-like"/>
</dbReference>
<dbReference type="InterPro" id="IPR027417">
    <property type="entry name" value="P-loop_NTPase"/>
</dbReference>
<keyword evidence="2" id="KW-0863">Zinc-finger</keyword>
<organism evidence="7 8">
    <name type="scientific">Bifidobacterium tsurumiense</name>
    <dbReference type="NCBI Taxonomy" id="356829"/>
    <lineage>
        <taxon>Bacteria</taxon>
        <taxon>Bacillati</taxon>
        <taxon>Actinomycetota</taxon>
        <taxon>Actinomycetes</taxon>
        <taxon>Bifidobacteriales</taxon>
        <taxon>Bifidobacteriaceae</taxon>
        <taxon>Bifidobacterium</taxon>
    </lineage>
</organism>
<dbReference type="SMART" id="SM00490">
    <property type="entry name" value="HELICc"/>
    <property type="match status" value="1"/>
</dbReference>
<evidence type="ECO:0000313" key="8">
    <source>
        <dbReference type="Proteomes" id="UP000029080"/>
    </source>
</evidence>
<dbReference type="InterPro" id="IPR000330">
    <property type="entry name" value="SNF2_N"/>
</dbReference>
<dbReference type="InterPro" id="IPR038718">
    <property type="entry name" value="SNF2-like_sf"/>
</dbReference>
<dbReference type="InterPro" id="IPR007527">
    <property type="entry name" value="Znf_SWIM"/>
</dbReference>
<dbReference type="Pfam" id="PF00271">
    <property type="entry name" value="Helicase_C"/>
    <property type="match status" value="1"/>
</dbReference>
<gene>
    <name evidence="7" type="ORF">BITS_0813</name>
</gene>
<dbReference type="InterPro" id="IPR014001">
    <property type="entry name" value="Helicase_ATP-bd"/>
</dbReference>
<dbReference type="eggNOG" id="COG0553">
    <property type="taxonomic scope" value="Bacteria"/>
</dbReference>
<dbReference type="PROSITE" id="PS51194">
    <property type="entry name" value="HELICASE_CTER"/>
    <property type="match status" value="1"/>
</dbReference>
<dbReference type="EMBL" id="JGZU01000002">
    <property type="protein sequence ID" value="KFJ08305.1"/>
    <property type="molecule type" value="Genomic_DNA"/>
</dbReference>
<dbReference type="PANTHER" id="PTHR10799">
    <property type="entry name" value="SNF2/RAD54 HELICASE FAMILY"/>
    <property type="match status" value="1"/>
</dbReference>
<evidence type="ECO:0000256" key="2">
    <source>
        <dbReference type="PROSITE-ProRule" id="PRU00325"/>
    </source>
</evidence>
<keyword evidence="2" id="KW-0862">Zinc</keyword>
<feature type="compositionally biased region" description="Basic and acidic residues" evidence="3">
    <location>
        <begin position="452"/>
        <end position="463"/>
    </location>
</feature>
<dbReference type="InterPro" id="IPR013663">
    <property type="entry name" value="Helicase_SWF/SNF/SWI_bac"/>
</dbReference>
<evidence type="ECO:0000256" key="3">
    <source>
        <dbReference type="SAM" id="MobiDB-lite"/>
    </source>
</evidence>
<dbReference type="GO" id="GO:0005524">
    <property type="term" value="F:ATP binding"/>
    <property type="evidence" value="ECO:0007669"/>
    <property type="project" value="InterPro"/>
</dbReference>
<dbReference type="GO" id="GO:0016787">
    <property type="term" value="F:hydrolase activity"/>
    <property type="evidence" value="ECO:0007669"/>
    <property type="project" value="UniProtKB-KW"/>
</dbReference>
<dbReference type="RefSeq" id="WP_051264317.1">
    <property type="nucleotide sequence ID" value="NZ_JGZU01000002.1"/>
</dbReference>
<feature type="domain" description="Helicase ATP-binding" evidence="5">
    <location>
        <begin position="865"/>
        <end position="1062"/>
    </location>
</feature>
<evidence type="ECO:0000259" key="4">
    <source>
        <dbReference type="PROSITE" id="PS50966"/>
    </source>
</evidence>
<comment type="caution">
    <text evidence="7">The sequence shown here is derived from an EMBL/GenBank/DDBJ whole genome shotgun (WGS) entry which is preliminary data.</text>
</comment>
<keyword evidence="2" id="KW-0479">Metal-binding</keyword>
<dbReference type="PROSITE" id="PS51192">
    <property type="entry name" value="HELICASE_ATP_BIND_1"/>
    <property type="match status" value="1"/>
</dbReference>
<dbReference type="Pfam" id="PF08455">
    <property type="entry name" value="SNF2_assoc"/>
    <property type="match status" value="1"/>
</dbReference>
<reference evidence="7 8" key="1">
    <citation type="submission" date="2014-03" db="EMBL/GenBank/DDBJ databases">
        <title>Genomics of Bifidobacteria.</title>
        <authorList>
            <person name="Ventura M."/>
            <person name="Milani C."/>
            <person name="Lugli G.A."/>
        </authorList>
    </citation>
    <scope>NUCLEOTIDE SEQUENCE [LARGE SCALE GENOMIC DNA]</scope>
    <source>
        <strain evidence="7 8">JCM 13495</strain>
    </source>
</reference>
<feature type="region of interest" description="Disordered" evidence="3">
    <location>
        <begin position="955"/>
        <end position="975"/>
    </location>
</feature>
<sequence>MTQDWHQQVYGARTGGQAGNVHDGDGANRSRRNMHNRGVFGHVDEYEIDDYEYDDDDYSTSYGRSGTVPESELQYRGGSSFFRSQEVLDSGRMYEMQGHYDKGVVFLDARCSAMFADTDDYEIAAEIDPDQGELISSHCICPAYGRFNKICKHIIALVIRYNEDPSMWMNHAGHSESSAGSGLPDGTMVVHTSQALRNLIRDRRNKRRRDGEAKQVALLKEVNELRGSGALKTSPTERLMPVGSVTFRPHIERVGDGWLVRLRIVVPARGISYVVKNLLDLFEAIHREEYVVYGTRLAFVHRAESFDERARVILDVFEGAAFWQNGVTPWARQYHSRKASGASEVVLSDAEMAELLDAFVDADVTLDYTPAARYFEPPAPVSVVDGDPDVGLSIIPVGSDGVSLQDKEVDEAVGHATNGDEGEISRSQLVSPARSDSNEQSDAVQVQSPRSSETDAQKTENDHNNTNGTKDVHSPEIAGYRIHHEWYVEQFIQGRRHAFVIVRSMPGTGADGNLGVDRLDATRLPSEVARTTRRFRGGQVAVIHRCSKQFLDQKPLLEVLCSDDDQDLMLSAADARSFAKEILPALISTGQQGSGDVRHGSGHGITAHVPRSLNALYAPTCELLFYMDRDRRGVICDVQAHYGDEQFHVFDGISGYEDVARDRDAERLAVEAVLHYFPRPQDSVAIIKESDEEAIYRLLTEGLNVFRGVGQIMATQAFDGLSIRTHTAIMPGLSVKSGLVEISPIADEISPEEVPALLASYRRRRKFHRLRNGAFVDVGSMDVSKLEDLGRDMGFASRQLESGPVQVPEYSAYYLDNQVDDEAKSRGFTALMNDLGMIDTNAYTVPSSLKSVLRPYQQEGFRWLNAVCDRGFGGILADEMGLGKTVQLLSMLLFRKAESRSVGPSIIVCPTSLVYNWAAECHKFAPELKAVVVAGSKAQRRNLVQEIRFGVAERHENPDTAEAEASPGNWQGADDTEIAESGRQADIVITSYDLLRRDVAEYQGIEWFSVVLDEAQYVKNHATQSAKAVRALQGLHRFALTGTPIENRLAELWSIFDFLMPGLLGSYAHFREVFEMPVLSGDESAQRRLQALVGPFILRRTKAEVLHDLPDKIENVITVQLEGAQRRLYAALEQRLRATLNKQKDIEFETGKIQVLAQLTRLRQVCCDPRLYYESANVESQTGKELEKVPKNNIQKAANNSAKLDAIEELVTSCIDSGQKMLIFSQFTSYLDCIGERLRDMGIAYDLITGATPKRKRFELVEEFNQDDTSVFLISLKAGNTGLNLTGASVVIHADPWWNAAAQHQASDRAHRIGQTRDVHVYQIVAKDTIEERIVALQQAKSDLADKFVGAASTSGSSIASLSREDLLELLS</sequence>
<dbReference type="CDD" id="cd18012">
    <property type="entry name" value="DEXQc_arch_SWI2_SNF2"/>
    <property type="match status" value="1"/>
</dbReference>
<dbReference type="Pfam" id="PF00176">
    <property type="entry name" value="SNF2-rel_dom"/>
    <property type="match status" value="1"/>
</dbReference>
<dbReference type="GO" id="GO:0003678">
    <property type="term" value="F:DNA helicase activity"/>
    <property type="evidence" value="ECO:0007669"/>
    <property type="project" value="UniProtKB-EC"/>
</dbReference>
<dbReference type="Gene3D" id="3.40.50.10810">
    <property type="entry name" value="Tandem AAA-ATPase domain"/>
    <property type="match status" value="1"/>
</dbReference>
<dbReference type="PROSITE" id="PS50966">
    <property type="entry name" value="ZF_SWIM"/>
    <property type="match status" value="1"/>
</dbReference>